<evidence type="ECO:0000313" key="2">
    <source>
        <dbReference type="EMBL" id="EJK46508.1"/>
    </source>
</evidence>
<name>K0R1W5_THAOC</name>
<reference evidence="2 3" key="1">
    <citation type="journal article" date="2012" name="Genome Biol.">
        <title>Genome and low-iron response of an oceanic diatom adapted to chronic iron limitation.</title>
        <authorList>
            <person name="Lommer M."/>
            <person name="Specht M."/>
            <person name="Roy A.S."/>
            <person name="Kraemer L."/>
            <person name="Andreson R."/>
            <person name="Gutowska M.A."/>
            <person name="Wolf J."/>
            <person name="Bergner S.V."/>
            <person name="Schilhabel M.B."/>
            <person name="Klostermeier U.C."/>
            <person name="Beiko R.G."/>
            <person name="Rosenstiel P."/>
            <person name="Hippler M."/>
            <person name="Laroche J."/>
        </authorList>
    </citation>
    <scope>NUCLEOTIDE SEQUENCE [LARGE SCALE GENOMIC DNA]</scope>
    <source>
        <strain evidence="2 3">CCMP1005</strain>
    </source>
</reference>
<feature type="region of interest" description="Disordered" evidence="1">
    <location>
        <begin position="284"/>
        <end position="326"/>
    </location>
</feature>
<dbReference type="AlphaFoldDB" id="K0R1W5"/>
<dbReference type="Proteomes" id="UP000266841">
    <property type="component" value="Unassembled WGS sequence"/>
</dbReference>
<feature type="compositionally biased region" description="Basic and acidic residues" evidence="1">
    <location>
        <begin position="297"/>
        <end position="313"/>
    </location>
</feature>
<gene>
    <name evidence="2" type="ORF">THAOC_34821</name>
</gene>
<keyword evidence="3" id="KW-1185">Reference proteome</keyword>
<sequence length="780" mass="83310">MNYSAPSNSKQLFAFTLCALEDHIVSNGLNALPPSRKLDEALALEQRSHCHQVNFVHFHYDDTGWTFLQPRESPRIAISSDPSMSNLATRTLPILERSSSRVVALTVTCWTPALDAGAIPPEPVCYVSTVLQRCLDRNEIGKAVDPAIGHGLLKVGGHGLDPYHPAALAKVSDGDADGADVHANVEDVAAVSLLVTKDPLRNGSLVEVPSFQIYLGRIVIFTVARHGKGLASERDLVPRVRRADILWGWFERMCKINMVWSAADGRRIQRRQWGVQRQIAMAVSRRQHGSGVTGQDDADRQQQRRQEQEEEGSRPPPGRGVQAGEGGKAELTNAANQAIQMAVNNGNDETVRHLHSRLIQATHEVRNMLKQITGVAPITLDEAPPLKSTNEQAGSDDSGDDVPSSSLLIPNPSVQAKNKKAIVADNSKNNSRLCVGGQGQGKKGRKSRRKTKEVAATIHGGQCAMDIPSKQSGSVASGSIRQNPLQAMLLARDGSQGRAAGTCGNPIQAQVHDSMNANENDGVGDFNLGIPHTATGDSGRGGSGRSHCNLIQVQLMAREGNQGFARSAVAVVLAQFDCCLKADSTCFKADSTRFGDGSWPSWRGNLPWDERRGRHGNGGRMGAGVDATHSPIALADTRTVAAADSLSAPCRVRLLWRTGPRLSSGLRTPDSQPRPPGLAAPIANPTAAPRRTATADDDAGPASKDDAGPAGGVLRRVAAARRAVPGLNFPMQIRWSPSRESHPLRRANAAPWSANDDDGRATASSGAAPSGPWPNRGGRR</sequence>
<proteinExistence type="predicted"/>
<dbReference type="EMBL" id="AGNL01047713">
    <property type="protein sequence ID" value="EJK46508.1"/>
    <property type="molecule type" value="Genomic_DNA"/>
</dbReference>
<comment type="caution">
    <text evidence="2">The sequence shown here is derived from an EMBL/GenBank/DDBJ whole genome shotgun (WGS) entry which is preliminary data.</text>
</comment>
<organism evidence="2 3">
    <name type="scientific">Thalassiosira oceanica</name>
    <name type="common">Marine diatom</name>
    <dbReference type="NCBI Taxonomy" id="159749"/>
    <lineage>
        <taxon>Eukaryota</taxon>
        <taxon>Sar</taxon>
        <taxon>Stramenopiles</taxon>
        <taxon>Ochrophyta</taxon>
        <taxon>Bacillariophyta</taxon>
        <taxon>Coscinodiscophyceae</taxon>
        <taxon>Thalassiosirophycidae</taxon>
        <taxon>Thalassiosirales</taxon>
        <taxon>Thalassiosiraceae</taxon>
        <taxon>Thalassiosira</taxon>
    </lineage>
</organism>
<feature type="region of interest" description="Disordered" evidence="1">
    <location>
        <begin position="661"/>
        <end position="712"/>
    </location>
</feature>
<feature type="region of interest" description="Disordered" evidence="1">
    <location>
        <begin position="733"/>
        <end position="780"/>
    </location>
</feature>
<accession>K0R1W5</accession>
<feature type="compositionally biased region" description="Low complexity" evidence="1">
    <location>
        <begin position="761"/>
        <end position="774"/>
    </location>
</feature>
<evidence type="ECO:0000313" key="3">
    <source>
        <dbReference type="Proteomes" id="UP000266841"/>
    </source>
</evidence>
<evidence type="ECO:0000256" key="1">
    <source>
        <dbReference type="SAM" id="MobiDB-lite"/>
    </source>
</evidence>
<protein>
    <submittedName>
        <fullName evidence="2">Uncharacterized protein</fullName>
    </submittedName>
</protein>
<feature type="region of interest" description="Disordered" evidence="1">
    <location>
        <begin position="380"/>
        <end position="414"/>
    </location>
</feature>
<feature type="compositionally biased region" description="Low complexity" evidence="1">
    <location>
        <begin position="679"/>
        <end position="692"/>
    </location>
</feature>